<evidence type="ECO:0000259" key="3">
    <source>
        <dbReference type="PROSITE" id="PS50930"/>
    </source>
</evidence>
<dbReference type="InterPro" id="IPR007492">
    <property type="entry name" value="LytTR_DNA-bd_dom"/>
</dbReference>
<feature type="domain" description="Response regulatory" evidence="2">
    <location>
        <begin position="8"/>
        <end position="120"/>
    </location>
</feature>
<evidence type="ECO:0000313" key="5">
    <source>
        <dbReference type="Proteomes" id="UP000678374"/>
    </source>
</evidence>
<feature type="modified residue" description="4-aspartylphosphate" evidence="1">
    <location>
        <position position="60"/>
    </location>
</feature>
<dbReference type="GO" id="GO:0003677">
    <property type="term" value="F:DNA binding"/>
    <property type="evidence" value="ECO:0007669"/>
    <property type="project" value="InterPro"/>
</dbReference>
<evidence type="ECO:0000313" key="4">
    <source>
        <dbReference type="EMBL" id="MBQ0960408.1"/>
    </source>
</evidence>
<feature type="domain" description="HTH LytTR-type" evidence="3">
    <location>
        <begin position="154"/>
        <end position="256"/>
    </location>
</feature>
<protein>
    <submittedName>
        <fullName evidence="4">Response regulator transcription factor</fullName>
    </submittedName>
</protein>
<dbReference type="PANTHER" id="PTHR37299">
    <property type="entry name" value="TRANSCRIPTIONAL REGULATOR-RELATED"/>
    <property type="match status" value="1"/>
</dbReference>
<dbReference type="GO" id="GO:0000156">
    <property type="term" value="F:phosphorelay response regulator activity"/>
    <property type="evidence" value="ECO:0007669"/>
    <property type="project" value="InterPro"/>
</dbReference>
<proteinExistence type="predicted"/>
<name>A0A940YHM7_9BURK</name>
<dbReference type="SMART" id="SM00448">
    <property type="entry name" value="REC"/>
    <property type="match status" value="1"/>
</dbReference>
<keyword evidence="5" id="KW-1185">Reference proteome</keyword>
<dbReference type="PANTHER" id="PTHR37299:SF1">
    <property type="entry name" value="STAGE 0 SPORULATION PROTEIN A HOMOLOG"/>
    <property type="match status" value="1"/>
</dbReference>
<gene>
    <name evidence="4" type="ORF">KAK06_15750</name>
</gene>
<dbReference type="Gene3D" id="2.40.50.1020">
    <property type="entry name" value="LytTr DNA-binding domain"/>
    <property type="match status" value="1"/>
</dbReference>
<dbReference type="Pfam" id="PF00072">
    <property type="entry name" value="Response_reg"/>
    <property type="match status" value="1"/>
</dbReference>
<dbReference type="PROSITE" id="PS50110">
    <property type="entry name" value="RESPONSE_REGULATORY"/>
    <property type="match status" value="1"/>
</dbReference>
<reference evidence="4" key="1">
    <citation type="submission" date="2021-04" db="EMBL/GenBank/DDBJ databases">
        <title>The genome sequence of Ideonella sp. 4Y11.</title>
        <authorList>
            <person name="Liu Y."/>
        </authorList>
    </citation>
    <scope>NUCLEOTIDE SEQUENCE</scope>
    <source>
        <strain evidence="4">4Y11</strain>
    </source>
</reference>
<keyword evidence="1" id="KW-0597">Phosphoprotein</keyword>
<dbReference type="Pfam" id="PF04397">
    <property type="entry name" value="LytTR"/>
    <property type="match status" value="1"/>
</dbReference>
<dbReference type="Proteomes" id="UP000678374">
    <property type="component" value="Unassembled WGS sequence"/>
</dbReference>
<sequence length="256" mass="29002">MNQFPVVKVLIAEDDPDQRRQMVEAVLHLRPQWQVVAEAADANEVLAGIDALAPDLLILDIHLPGSEDGKWVEQIPASAAVIFVTGDPAFAVQAFDKDAIDYLLKPVSRWRLKTAIERAERDPRMPVRTTLAVVDHDDDRSERAEDARSQSQWITASKGNDVIVVPEWEVIYLQADLKYTRVVSTRGDGLVRMGLNELAARHGRQYFVKIHRSIILNLRFVQSVRRNELGYLDVYLFGRSEVLKVSKTYQGVFKSL</sequence>
<dbReference type="PROSITE" id="PS50930">
    <property type="entry name" value="HTH_LYTTR"/>
    <property type="match status" value="1"/>
</dbReference>
<dbReference type="SUPFAM" id="SSF52172">
    <property type="entry name" value="CheY-like"/>
    <property type="match status" value="1"/>
</dbReference>
<dbReference type="AlphaFoldDB" id="A0A940YHM7"/>
<dbReference type="EMBL" id="JAGQDE010000014">
    <property type="protein sequence ID" value="MBQ0960408.1"/>
    <property type="molecule type" value="Genomic_DNA"/>
</dbReference>
<comment type="caution">
    <text evidence="4">The sequence shown here is derived from an EMBL/GenBank/DDBJ whole genome shotgun (WGS) entry which is preliminary data.</text>
</comment>
<organism evidence="4 5">
    <name type="scientific">Ideonella aquatica</name>
    <dbReference type="NCBI Taxonomy" id="2824119"/>
    <lineage>
        <taxon>Bacteria</taxon>
        <taxon>Pseudomonadati</taxon>
        <taxon>Pseudomonadota</taxon>
        <taxon>Betaproteobacteria</taxon>
        <taxon>Burkholderiales</taxon>
        <taxon>Sphaerotilaceae</taxon>
        <taxon>Ideonella</taxon>
    </lineage>
</organism>
<dbReference type="SMART" id="SM00850">
    <property type="entry name" value="LytTR"/>
    <property type="match status" value="1"/>
</dbReference>
<evidence type="ECO:0000256" key="1">
    <source>
        <dbReference type="PROSITE-ProRule" id="PRU00169"/>
    </source>
</evidence>
<accession>A0A940YHM7</accession>
<dbReference type="Gene3D" id="3.40.50.2300">
    <property type="match status" value="1"/>
</dbReference>
<dbReference type="InterPro" id="IPR046947">
    <property type="entry name" value="LytR-like"/>
</dbReference>
<dbReference type="RefSeq" id="WP_210803081.1">
    <property type="nucleotide sequence ID" value="NZ_JAGQDE010000014.1"/>
</dbReference>
<evidence type="ECO:0000259" key="2">
    <source>
        <dbReference type="PROSITE" id="PS50110"/>
    </source>
</evidence>
<dbReference type="InterPro" id="IPR001789">
    <property type="entry name" value="Sig_transdc_resp-reg_receiver"/>
</dbReference>
<dbReference type="InterPro" id="IPR011006">
    <property type="entry name" value="CheY-like_superfamily"/>
</dbReference>